<evidence type="ECO:0000313" key="3">
    <source>
        <dbReference type="EMBL" id="MCH6172005.1"/>
    </source>
</evidence>
<dbReference type="Proteomes" id="UP001299970">
    <property type="component" value="Unassembled WGS sequence"/>
</dbReference>
<gene>
    <name evidence="3" type="ORF">MMF94_40525</name>
</gene>
<dbReference type="RefSeq" id="WP_241042811.1">
    <property type="nucleotide sequence ID" value="NZ_JAKXMK010000053.1"/>
</dbReference>
<comment type="caution">
    <text evidence="3">The sequence shown here is derived from an EMBL/GenBank/DDBJ whole genome shotgun (WGS) entry which is preliminary data.</text>
</comment>
<name>A0ABS9TTV2_9PSEU</name>
<keyword evidence="4" id="KW-1185">Reference proteome</keyword>
<dbReference type="PANTHER" id="PTHR30212">
    <property type="entry name" value="PROTEIN YIIM"/>
    <property type="match status" value="1"/>
</dbReference>
<dbReference type="InterPro" id="IPR005302">
    <property type="entry name" value="MoCF_Sase_C"/>
</dbReference>
<organism evidence="3 4">
    <name type="scientific">Pseudonocardia alaniniphila</name>
    <dbReference type="NCBI Taxonomy" id="75291"/>
    <lineage>
        <taxon>Bacteria</taxon>
        <taxon>Bacillati</taxon>
        <taxon>Actinomycetota</taxon>
        <taxon>Actinomycetes</taxon>
        <taxon>Pseudonocardiales</taxon>
        <taxon>Pseudonocardiaceae</taxon>
        <taxon>Pseudonocardia</taxon>
    </lineage>
</organism>
<dbReference type="InterPro" id="IPR052353">
    <property type="entry name" value="Benzoxazolinone_Detox_Enz"/>
</dbReference>
<evidence type="ECO:0000259" key="2">
    <source>
        <dbReference type="Pfam" id="PF03473"/>
    </source>
</evidence>
<evidence type="ECO:0000313" key="4">
    <source>
        <dbReference type="Proteomes" id="UP001299970"/>
    </source>
</evidence>
<protein>
    <submittedName>
        <fullName evidence="3">MOSC domain-containing protein</fullName>
    </submittedName>
</protein>
<dbReference type="InterPro" id="IPR011037">
    <property type="entry name" value="Pyrv_Knase-like_insert_dom_sf"/>
</dbReference>
<feature type="domain" description="MOSC" evidence="2">
    <location>
        <begin position="15"/>
        <end position="80"/>
    </location>
</feature>
<feature type="region of interest" description="Disordered" evidence="1">
    <location>
        <begin position="90"/>
        <end position="127"/>
    </location>
</feature>
<dbReference type="Pfam" id="PF03473">
    <property type="entry name" value="MOSC"/>
    <property type="match status" value="1"/>
</dbReference>
<dbReference type="SUPFAM" id="SSF50800">
    <property type="entry name" value="PK beta-barrel domain-like"/>
    <property type="match status" value="1"/>
</dbReference>
<dbReference type="PANTHER" id="PTHR30212:SF2">
    <property type="entry name" value="PROTEIN YIIM"/>
    <property type="match status" value="1"/>
</dbReference>
<evidence type="ECO:0000256" key="1">
    <source>
        <dbReference type="SAM" id="MobiDB-lite"/>
    </source>
</evidence>
<sequence length="127" mass="14139">MTDLHHRTATGDTYGHGGEQRAVLVYRIQSYQHRQQHFGPADFSFGQFGQDLTVDGLPDDEVCIGKRYRIGEAEFEGRCPSCGTDRAGHPAAGHLLPGRPTPGRARHTRTAGRSPPTRWVSRTRRSE</sequence>
<dbReference type="EMBL" id="JAKXMK010000053">
    <property type="protein sequence ID" value="MCH6172005.1"/>
    <property type="molecule type" value="Genomic_DNA"/>
</dbReference>
<accession>A0ABS9TTV2</accession>
<proteinExistence type="predicted"/>
<reference evidence="3 4" key="1">
    <citation type="submission" date="2022-03" db="EMBL/GenBank/DDBJ databases">
        <title>Pseudonocardia alaer sp. nov., a novel actinomycete isolated from reed forest soil.</title>
        <authorList>
            <person name="Wang L."/>
        </authorList>
    </citation>
    <scope>NUCLEOTIDE SEQUENCE [LARGE SCALE GENOMIC DNA]</scope>
    <source>
        <strain evidence="3 4">Y-16303</strain>
    </source>
</reference>
<dbReference type="Gene3D" id="2.40.33.20">
    <property type="entry name" value="PK beta-barrel domain-like"/>
    <property type="match status" value="1"/>
</dbReference>